<sequence>MIGTITQALAPVVFVTVLGWIAGHWRVLPESAGAVLSGFVVRFALPINLFLAAAAMDPKSVLNGPYLATIAIGFMAIWAIGLALGYRRGHTLPEAAMRGVTTSCPNVGYCGPPVLVAAVGSSGMLTVVVGNLMAALVMIPLTLVLLEGGAGIGKSLRSALVKPLVLLPPVGLVIAFSGLHLPDLVRNAADEIGRSAGGVALFALGFILSGIEPRINRQTLLNVGLKNILQPLAMVGLGFAFGLRGDLLKEVLLLGVLPAATIAPALALAHETYAREAARSVLVSTVLALPGIAAGIAIAGLM</sequence>
<dbReference type="InterPro" id="IPR004776">
    <property type="entry name" value="Mem_transp_PIN-like"/>
</dbReference>
<organism evidence="8 9">
    <name type="scientific">Methylobacterium hispanicum</name>
    <dbReference type="NCBI Taxonomy" id="270350"/>
    <lineage>
        <taxon>Bacteria</taxon>
        <taxon>Pseudomonadati</taxon>
        <taxon>Pseudomonadota</taxon>
        <taxon>Alphaproteobacteria</taxon>
        <taxon>Hyphomicrobiales</taxon>
        <taxon>Methylobacteriaceae</taxon>
        <taxon>Methylobacterium</taxon>
    </lineage>
</organism>
<keyword evidence="5 7" id="KW-1133">Transmembrane helix</keyword>
<keyword evidence="2" id="KW-0813">Transport</keyword>
<feature type="transmembrane region" description="Helical" evidence="7">
    <location>
        <begin position="66"/>
        <end position="86"/>
    </location>
</feature>
<feature type="transmembrane region" description="Helical" evidence="7">
    <location>
        <begin position="9"/>
        <end position="28"/>
    </location>
</feature>
<dbReference type="GO" id="GO:0055085">
    <property type="term" value="P:transmembrane transport"/>
    <property type="evidence" value="ECO:0007669"/>
    <property type="project" value="InterPro"/>
</dbReference>
<feature type="transmembrane region" description="Helical" evidence="7">
    <location>
        <begin position="251"/>
        <end position="269"/>
    </location>
</feature>
<evidence type="ECO:0000256" key="4">
    <source>
        <dbReference type="ARBA" id="ARBA00022692"/>
    </source>
</evidence>
<dbReference type="GO" id="GO:0016020">
    <property type="term" value="C:membrane"/>
    <property type="evidence" value="ECO:0007669"/>
    <property type="project" value="UniProtKB-SubCell"/>
</dbReference>
<keyword evidence="4 7" id="KW-0812">Transmembrane</keyword>
<feature type="transmembrane region" description="Helical" evidence="7">
    <location>
        <begin position="124"/>
        <end position="147"/>
    </location>
</feature>
<dbReference type="Proteomes" id="UP001055247">
    <property type="component" value="Unassembled WGS sequence"/>
</dbReference>
<evidence type="ECO:0000313" key="8">
    <source>
        <dbReference type="EMBL" id="GJD91656.1"/>
    </source>
</evidence>
<proteinExistence type="predicted"/>
<reference evidence="8" key="1">
    <citation type="journal article" date="2016" name="Front. Microbiol.">
        <title>Genome Sequence of the Piezophilic, Mesophilic Sulfate-Reducing Bacterium Desulfovibrio indicus J2T.</title>
        <authorList>
            <person name="Cao J."/>
            <person name="Maignien L."/>
            <person name="Shao Z."/>
            <person name="Alain K."/>
            <person name="Jebbar M."/>
        </authorList>
    </citation>
    <scope>NUCLEOTIDE SEQUENCE</scope>
    <source>
        <strain evidence="8">DSM 16372</strain>
    </source>
</reference>
<accession>A0AAV4ZSU0</accession>
<evidence type="ECO:0000256" key="5">
    <source>
        <dbReference type="ARBA" id="ARBA00022989"/>
    </source>
</evidence>
<evidence type="ECO:0000256" key="3">
    <source>
        <dbReference type="ARBA" id="ARBA00022475"/>
    </source>
</evidence>
<dbReference type="RefSeq" id="WP_066926585.1">
    <property type="nucleotide sequence ID" value="NZ_BPQO01000030.1"/>
</dbReference>
<evidence type="ECO:0000256" key="7">
    <source>
        <dbReference type="SAM" id="Phobius"/>
    </source>
</evidence>
<feature type="transmembrane region" description="Helical" evidence="7">
    <location>
        <begin position="34"/>
        <end position="54"/>
    </location>
</feature>
<keyword evidence="9" id="KW-1185">Reference proteome</keyword>
<dbReference type="PANTHER" id="PTHR36838:SF1">
    <property type="entry name" value="SLR1864 PROTEIN"/>
    <property type="match status" value="1"/>
</dbReference>
<feature type="transmembrane region" description="Helical" evidence="7">
    <location>
        <begin position="223"/>
        <end position="245"/>
    </location>
</feature>
<feature type="transmembrane region" description="Helical" evidence="7">
    <location>
        <begin position="192"/>
        <end position="211"/>
    </location>
</feature>
<evidence type="ECO:0000313" key="9">
    <source>
        <dbReference type="Proteomes" id="UP001055247"/>
    </source>
</evidence>
<evidence type="ECO:0000256" key="1">
    <source>
        <dbReference type="ARBA" id="ARBA00004141"/>
    </source>
</evidence>
<feature type="transmembrane region" description="Helical" evidence="7">
    <location>
        <begin position="159"/>
        <end position="180"/>
    </location>
</feature>
<evidence type="ECO:0008006" key="10">
    <source>
        <dbReference type="Google" id="ProtNLM"/>
    </source>
</evidence>
<keyword evidence="3" id="KW-1003">Cell membrane</keyword>
<dbReference type="AlphaFoldDB" id="A0AAV4ZSU0"/>
<comment type="subcellular location">
    <subcellularLocation>
        <location evidence="1">Membrane</location>
        <topology evidence="1">Multi-pass membrane protein</topology>
    </subcellularLocation>
</comment>
<evidence type="ECO:0000256" key="2">
    <source>
        <dbReference type="ARBA" id="ARBA00022448"/>
    </source>
</evidence>
<comment type="caution">
    <text evidence="8">The sequence shown here is derived from an EMBL/GenBank/DDBJ whole genome shotgun (WGS) entry which is preliminary data.</text>
</comment>
<protein>
    <recommendedName>
        <fullName evidence="10">Transporter</fullName>
    </recommendedName>
</protein>
<keyword evidence="6 7" id="KW-0472">Membrane</keyword>
<evidence type="ECO:0000256" key="6">
    <source>
        <dbReference type="ARBA" id="ARBA00023136"/>
    </source>
</evidence>
<feature type="transmembrane region" description="Helical" evidence="7">
    <location>
        <begin position="281"/>
        <end position="301"/>
    </location>
</feature>
<gene>
    <name evidence="8" type="ORF">BHAOGJBA_5204</name>
</gene>
<dbReference type="EMBL" id="BPQO01000030">
    <property type="protein sequence ID" value="GJD91656.1"/>
    <property type="molecule type" value="Genomic_DNA"/>
</dbReference>
<reference evidence="8" key="2">
    <citation type="submission" date="2021-08" db="EMBL/GenBank/DDBJ databases">
        <authorList>
            <person name="Tani A."/>
            <person name="Ola A."/>
            <person name="Ogura Y."/>
            <person name="Katsura K."/>
            <person name="Hayashi T."/>
        </authorList>
    </citation>
    <scope>NUCLEOTIDE SEQUENCE</scope>
    <source>
        <strain evidence="8">DSM 16372</strain>
    </source>
</reference>
<name>A0AAV4ZSU0_9HYPH</name>
<dbReference type="Pfam" id="PF03547">
    <property type="entry name" value="Mem_trans"/>
    <property type="match status" value="2"/>
</dbReference>
<dbReference type="PANTHER" id="PTHR36838">
    <property type="entry name" value="AUXIN EFFLUX CARRIER FAMILY PROTEIN"/>
    <property type="match status" value="1"/>
</dbReference>